<accession>A0A1W6LMK7</accession>
<evidence type="ECO:0000256" key="2">
    <source>
        <dbReference type="SAM" id="SignalP"/>
    </source>
</evidence>
<dbReference type="Gene3D" id="1.25.40.10">
    <property type="entry name" value="Tetratricopeptide repeat domain"/>
    <property type="match status" value="1"/>
</dbReference>
<protein>
    <submittedName>
        <fullName evidence="4">Outer membrane assembly lipoprotein YfiO</fullName>
    </submittedName>
</protein>
<evidence type="ECO:0000313" key="4">
    <source>
        <dbReference type="EMBL" id="ARN57009.1"/>
    </source>
</evidence>
<reference evidence="5" key="1">
    <citation type="submission" date="2017-04" db="EMBL/GenBank/DDBJ databases">
        <title>Comparative genomics and description of representatives of a novel lineage of planctomycetes thriving in anoxic sediments.</title>
        <authorList>
            <person name="Spring S."/>
            <person name="Bunk B."/>
            <person name="Sproer C."/>
        </authorList>
    </citation>
    <scope>NUCLEOTIDE SEQUENCE [LARGE SCALE GENOMIC DNA]</scope>
    <source>
        <strain evidence="5">ST-PulAB-D4</strain>
    </source>
</reference>
<dbReference type="STRING" id="1941349.STSP1_01402"/>
<keyword evidence="1 2" id="KW-0732">Signal</keyword>
<dbReference type="RefSeq" id="WP_085755683.1">
    <property type="nucleotide sequence ID" value="NZ_CP021023.1"/>
</dbReference>
<organism evidence="4 5">
    <name type="scientific">Sedimentisphaera salicampi</name>
    <dbReference type="NCBI Taxonomy" id="1941349"/>
    <lineage>
        <taxon>Bacteria</taxon>
        <taxon>Pseudomonadati</taxon>
        <taxon>Planctomycetota</taxon>
        <taxon>Phycisphaerae</taxon>
        <taxon>Sedimentisphaerales</taxon>
        <taxon>Sedimentisphaeraceae</taxon>
        <taxon>Sedimentisphaera</taxon>
    </lineage>
</organism>
<proteinExistence type="predicted"/>
<feature type="signal peptide" evidence="2">
    <location>
        <begin position="1"/>
        <end position="18"/>
    </location>
</feature>
<dbReference type="EMBL" id="CP021023">
    <property type="protein sequence ID" value="ARN57009.1"/>
    <property type="molecule type" value="Genomic_DNA"/>
</dbReference>
<evidence type="ECO:0000259" key="3">
    <source>
        <dbReference type="Pfam" id="PF13525"/>
    </source>
</evidence>
<dbReference type="AlphaFoldDB" id="A0A1W6LMK7"/>
<dbReference type="Proteomes" id="UP000193334">
    <property type="component" value="Chromosome"/>
</dbReference>
<dbReference type="SUPFAM" id="SSF48452">
    <property type="entry name" value="TPR-like"/>
    <property type="match status" value="1"/>
</dbReference>
<dbReference type="InterPro" id="IPR039565">
    <property type="entry name" value="BamD-like"/>
</dbReference>
<gene>
    <name evidence="4" type="ORF">STSP1_01402</name>
</gene>
<feature type="chain" id="PRO_5012099872" evidence="2">
    <location>
        <begin position="19"/>
        <end position="338"/>
    </location>
</feature>
<keyword evidence="4" id="KW-0449">Lipoprotein</keyword>
<dbReference type="InterPro" id="IPR011990">
    <property type="entry name" value="TPR-like_helical_dom_sf"/>
</dbReference>
<dbReference type="Pfam" id="PF13525">
    <property type="entry name" value="YfiO"/>
    <property type="match status" value="1"/>
</dbReference>
<sequence length="338" mass="39597" precursor="true">MRRFIPALIISIMISAHAETLVLEDTGWQPAQEALSDVQLSLAEICRLAENQNQDGLSEKLEEFEAANPDLSGKAWDAFAEAEMIYAERDVEEAAEKFYEVLDNYPMSEFYQPALEGLYQCGKLYLSGRKKTFLMVFKLKAYDEGEEIMRSIADRAGNAPIAKRAFYTLAESYEKREEYIEAYNIWVEIATRWPTGEEGLKSLYEMGKNMHQAYNGPKYDSSSLKSAEGYYGQFKKRYPEEAELRDIREKIQLTQEQQAYKEYRIAMHYYRVEDYQTAMVYLESFQENWPDSQYAGEVEKVAAECRKELEKLKDKPRIRPVDKNIFWRFAHFFDFDVK</sequence>
<keyword evidence="5" id="KW-1185">Reference proteome</keyword>
<dbReference type="KEGG" id="pbp:STSP1_01402"/>
<evidence type="ECO:0000313" key="5">
    <source>
        <dbReference type="Proteomes" id="UP000193334"/>
    </source>
</evidence>
<evidence type="ECO:0000256" key="1">
    <source>
        <dbReference type="ARBA" id="ARBA00022729"/>
    </source>
</evidence>
<feature type="domain" description="Outer membrane lipoprotein BamD-like" evidence="3">
    <location>
        <begin position="143"/>
        <end position="305"/>
    </location>
</feature>
<name>A0A1W6LMK7_9BACT</name>